<feature type="coiled-coil region" evidence="1">
    <location>
        <begin position="563"/>
        <end position="590"/>
    </location>
</feature>
<feature type="coiled-coil region" evidence="1">
    <location>
        <begin position="202"/>
        <end position="233"/>
    </location>
</feature>
<feature type="domain" description="PAS" evidence="3">
    <location>
        <begin position="453"/>
        <end position="523"/>
    </location>
</feature>
<feature type="transmembrane region" description="Helical" evidence="2">
    <location>
        <begin position="77"/>
        <end position="99"/>
    </location>
</feature>
<organism evidence="4 5">
    <name type="scientific">Persicobacter psychrovividus</name>
    <dbReference type="NCBI Taxonomy" id="387638"/>
    <lineage>
        <taxon>Bacteria</taxon>
        <taxon>Pseudomonadati</taxon>
        <taxon>Bacteroidota</taxon>
        <taxon>Cytophagia</taxon>
        <taxon>Cytophagales</taxon>
        <taxon>Persicobacteraceae</taxon>
        <taxon>Persicobacter</taxon>
    </lineage>
</organism>
<accession>A0ABN6L754</accession>
<feature type="transmembrane region" description="Helical" evidence="2">
    <location>
        <begin position="21"/>
        <end position="46"/>
    </location>
</feature>
<dbReference type="Gene3D" id="3.30.450.20">
    <property type="entry name" value="PAS domain"/>
    <property type="match status" value="1"/>
</dbReference>
<proteinExistence type="predicted"/>
<feature type="transmembrane region" description="Helical" evidence="2">
    <location>
        <begin position="52"/>
        <end position="70"/>
    </location>
</feature>
<keyword evidence="5" id="KW-1185">Reference proteome</keyword>
<dbReference type="PROSITE" id="PS50112">
    <property type="entry name" value="PAS"/>
    <property type="match status" value="1"/>
</dbReference>
<evidence type="ECO:0000256" key="1">
    <source>
        <dbReference type="SAM" id="Coils"/>
    </source>
</evidence>
<feature type="transmembrane region" description="Helical" evidence="2">
    <location>
        <begin position="130"/>
        <end position="146"/>
    </location>
</feature>
<dbReference type="NCBIfam" id="TIGR00229">
    <property type="entry name" value="sensory_box"/>
    <property type="match status" value="1"/>
</dbReference>
<dbReference type="EMBL" id="AP025292">
    <property type="protein sequence ID" value="BDC99005.1"/>
    <property type="molecule type" value="Genomic_DNA"/>
</dbReference>
<dbReference type="InterPro" id="IPR035965">
    <property type="entry name" value="PAS-like_dom_sf"/>
</dbReference>
<dbReference type="Gene3D" id="3.30.450.40">
    <property type="match status" value="1"/>
</dbReference>
<evidence type="ECO:0000313" key="5">
    <source>
        <dbReference type="Proteomes" id="UP001354989"/>
    </source>
</evidence>
<keyword evidence="1" id="KW-0175">Coiled coil</keyword>
<evidence type="ECO:0000313" key="4">
    <source>
        <dbReference type="EMBL" id="BDC99005.1"/>
    </source>
</evidence>
<dbReference type="RefSeq" id="WP_338398007.1">
    <property type="nucleotide sequence ID" value="NZ_AP025292.1"/>
</dbReference>
<dbReference type="SUPFAM" id="SSF55785">
    <property type="entry name" value="PYP-like sensor domain (PAS domain)"/>
    <property type="match status" value="1"/>
</dbReference>
<dbReference type="InterPro" id="IPR029016">
    <property type="entry name" value="GAF-like_dom_sf"/>
</dbReference>
<keyword evidence="2" id="KW-0812">Transmembrane</keyword>
<reference evidence="4 5" key="1">
    <citation type="submission" date="2021-12" db="EMBL/GenBank/DDBJ databases">
        <title>Genome sequencing of bacteria with rrn-lacking chromosome and rrn-plasmid.</title>
        <authorList>
            <person name="Anda M."/>
            <person name="Iwasaki W."/>
        </authorList>
    </citation>
    <scope>NUCLEOTIDE SEQUENCE [LARGE SCALE GENOMIC DNA]</scope>
    <source>
        <strain evidence="4 5">NBRC 101262</strain>
    </source>
</reference>
<keyword evidence="2" id="KW-1133">Transmembrane helix</keyword>
<sequence>MIFSTFFNGERHQHLDGHQRNNLHATVITSCNMLALAATCMTFLFYGHSQHLWLPGLEMLVAFTCLALAWRGAAQSAANVLVFGTAINIMLISIADTALGQSPRLPIILMQIVAVILPFVIFSLKNKAQLVGSVAFTLVCFLPPYFTPEFIDPEGHILGVSGSFFYKVFSAGTALNIFFLVGLMEFFAHKQRQNNGKLVSEMEEKQTTLAVQSKEMKDYLEEIEKQKKEDEHRQWIISGISEVDALLRSNLQDQEMLDALVHEVVKYTGSVQGGLYLVEQKEGKDLLRLSAAYAYDRKKFIDGEIQIGEGLIGQCYLEREPIFLTDVPNDYVKITSGLGEANPRCIAILPMIYNEEIVAVFESAAFNVLNKYQMEYLKAVSSSIAAYLVNRKVAARTNILLKESQLATEQLRAQEEEMRQNMEELHATHEQMTRMQDEQKSQHDRMLNEQKQHANVFTKIFNEVPNKLFMKDDECRMIMVNEAVCKAHNCTAEDLLGKSDLDFFGEKTGTPMVEEEKEIMRTGMREYRQTELSEIAGGKTKYLRTIKMPFYIDYLGKTGLLGIQFDETEKYENEDRIRQLEEELMKLKSATNAAAK</sequence>
<dbReference type="InterPro" id="IPR003018">
    <property type="entry name" value="GAF"/>
</dbReference>
<gene>
    <name evidence="4" type="ORF">PEPS_12860</name>
</gene>
<protein>
    <recommendedName>
        <fullName evidence="3">PAS domain-containing protein</fullName>
    </recommendedName>
</protein>
<feature type="transmembrane region" description="Helical" evidence="2">
    <location>
        <begin position="166"/>
        <end position="188"/>
    </location>
</feature>
<keyword evidence="2" id="KW-0472">Membrane</keyword>
<dbReference type="InterPro" id="IPR000014">
    <property type="entry name" value="PAS"/>
</dbReference>
<evidence type="ECO:0000256" key="2">
    <source>
        <dbReference type="SAM" id="Phobius"/>
    </source>
</evidence>
<feature type="coiled-coil region" evidence="1">
    <location>
        <begin position="401"/>
        <end position="435"/>
    </location>
</feature>
<name>A0ABN6L754_9BACT</name>
<evidence type="ECO:0000259" key="3">
    <source>
        <dbReference type="PROSITE" id="PS50112"/>
    </source>
</evidence>
<dbReference type="SUPFAM" id="SSF55781">
    <property type="entry name" value="GAF domain-like"/>
    <property type="match status" value="1"/>
</dbReference>
<dbReference type="Proteomes" id="UP001354989">
    <property type="component" value="Chromosome"/>
</dbReference>
<dbReference type="Pfam" id="PF13185">
    <property type="entry name" value="GAF_2"/>
    <property type="match status" value="1"/>
</dbReference>
<feature type="transmembrane region" description="Helical" evidence="2">
    <location>
        <begin position="105"/>
        <end position="123"/>
    </location>
</feature>